<evidence type="ECO:0000313" key="6">
    <source>
        <dbReference type="Proteomes" id="UP001652625"/>
    </source>
</evidence>
<dbReference type="InterPro" id="IPR000488">
    <property type="entry name" value="Death_dom"/>
</dbReference>
<evidence type="ECO:0000256" key="1">
    <source>
        <dbReference type="ARBA" id="ARBA00004496"/>
    </source>
</evidence>
<dbReference type="Proteomes" id="UP001652625">
    <property type="component" value="Chromosome 01"/>
</dbReference>
<dbReference type="Gene3D" id="3.40.50.300">
    <property type="entry name" value="P-loop containing nucleotide triphosphate hydrolases"/>
    <property type="match status" value="1"/>
</dbReference>
<organism evidence="6 7">
    <name type="scientific">Hydra vulgaris</name>
    <name type="common">Hydra</name>
    <name type="synonym">Hydra attenuata</name>
    <dbReference type="NCBI Taxonomy" id="6087"/>
    <lineage>
        <taxon>Eukaryota</taxon>
        <taxon>Metazoa</taxon>
        <taxon>Cnidaria</taxon>
        <taxon>Hydrozoa</taxon>
        <taxon>Hydroidolina</taxon>
        <taxon>Anthoathecata</taxon>
        <taxon>Aplanulata</taxon>
        <taxon>Hydridae</taxon>
        <taxon>Hydra</taxon>
    </lineage>
</organism>
<dbReference type="RefSeq" id="XP_065643287.1">
    <property type="nucleotide sequence ID" value="XM_065787215.1"/>
</dbReference>
<dbReference type="InterPro" id="IPR011029">
    <property type="entry name" value="DEATH-like_dom_sf"/>
</dbReference>
<dbReference type="Pfam" id="PF05729">
    <property type="entry name" value="NACHT"/>
    <property type="match status" value="1"/>
</dbReference>
<dbReference type="SMART" id="SM01288">
    <property type="entry name" value="FISNA"/>
    <property type="match status" value="1"/>
</dbReference>
<dbReference type="InterPro" id="IPR007111">
    <property type="entry name" value="NACHT_NTPase"/>
</dbReference>
<evidence type="ECO:0000313" key="8">
    <source>
        <dbReference type="RefSeq" id="XP_065643287.1"/>
    </source>
</evidence>
<comment type="subcellular location">
    <subcellularLocation>
        <location evidence="1">Cytoplasm</location>
    </subcellularLocation>
</comment>
<keyword evidence="6" id="KW-1185">Reference proteome</keyword>
<keyword evidence="3" id="KW-0677">Repeat</keyword>
<dbReference type="PANTHER" id="PTHR45690">
    <property type="entry name" value="NACHT, LRR AND PYD DOMAINS-CONTAINING PROTEIN 12"/>
    <property type="match status" value="1"/>
</dbReference>
<feature type="region of interest" description="Disordered" evidence="4">
    <location>
        <begin position="101"/>
        <end position="142"/>
    </location>
</feature>
<evidence type="ECO:0000256" key="2">
    <source>
        <dbReference type="ARBA" id="ARBA00022490"/>
    </source>
</evidence>
<evidence type="ECO:0000313" key="9">
    <source>
        <dbReference type="RefSeq" id="XP_065643288.1"/>
    </source>
</evidence>
<keyword evidence="2" id="KW-0963">Cytoplasm</keyword>
<protein>
    <submittedName>
        <fullName evidence="7 8">Uncharacterized protein LOC136075018 isoform X1</fullName>
    </submittedName>
</protein>
<gene>
    <name evidence="7 8 9" type="primary">LOC136075018</name>
</gene>
<dbReference type="RefSeq" id="XP_065643288.1">
    <property type="nucleotide sequence ID" value="XM_065787216.1"/>
</dbReference>
<dbReference type="InterPro" id="IPR027417">
    <property type="entry name" value="P-loop_NTPase"/>
</dbReference>
<reference evidence="6 7" key="1">
    <citation type="submission" date="2025-05" db="UniProtKB">
        <authorList>
            <consortium name="RefSeq"/>
        </authorList>
    </citation>
    <scope>NUCLEOTIDE SEQUENCE [LARGE SCALE GENOMIC DNA]</scope>
</reference>
<dbReference type="PROSITE" id="PS50017">
    <property type="entry name" value="DEATH_DOMAIN"/>
    <property type="match status" value="1"/>
</dbReference>
<proteinExistence type="predicted"/>
<evidence type="ECO:0000256" key="3">
    <source>
        <dbReference type="ARBA" id="ARBA00022737"/>
    </source>
</evidence>
<evidence type="ECO:0000259" key="5">
    <source>
        <dbReference type="PROSITE" id="PS50017"/>
    </source>
</evidence>
<dbReference type="RefSeq" id="XP_065643286.1">
    <property type="nucleotide sequence ID" value="XM_065787214.1"/>
</dbReference>
<evidence type="ECO:0000256" key="4">
    <source>
        <dbReference type="SAM" id="MobiDB-lite"/>
    </source>
</evidence>
<dbReference type="InterPro" id="IPR050637">
    <property type="entry name" value="NLRP_innate_immun_reg"/>
</dbReference>
<accession>A0ABM4B3B4</accession>
<dbReference type="SUPFAM" id="SSF52540">
    <property type="entry name" value="P-loop containing nucleoside triphosphate hydrolases"/>
    <property type="match status" value="1"/>
</dbReference>
<name>A0ABM4B3B4_HYDVU</name>
<feature type="domain" description="Death" evidence="5">
    <location>
        <begin position="20"/>
        <end position="92"/>
    </location>
</feature>
<dbReference type="InterPro" id="IPR029495">
    <property type="entry name" value="NACHT-assoc"/>
</dbReference>
<dbReference type="PANTHER" id="PTHR45690:SF19">
    <property type="entry name" value="NACHT, LRR AND PYD DOMAINS-CONTAINING PROTEIN 3"/>
    <property type="match status" value="1"/>
</dbReference>
<sequence length="867" mass="99763">MDGVLQSSKFQIKLSELIHEDWYKIGIFLNVERHYVDAINNDNINYRKQENKAYEMINKWFNIDKNPTFEKLKDAILNIPKCDLFKKVENLADTFLNESLNSPSDTGTSGSSTAPSYPSDDTSNTAGSSTATSYPSDDASNPDLLRMSDELKKYYLKFYEKISELQPFSKASVNVDLIQKFVDLCIVDAVNAQVERLVDTVFSVERKEFLEKQISYTPIPYSEIFAKQNSLILISGIAGIGKTWLLRKCLLDWSNGLIWKNVELVFYLECRRLNQHQNISNINELLNVFYKDIVKDFKFSNHTALFIIDGLDEFKYFNDLINPSLTCNYPIVNALEEIQKYKHVIAGRVYAIDQYQKISTEHSDKLTIQIMGFNENGINNYVENHVVKEKKEVVKTTLRESPNAKAMASVPFYLSSICKIISYSKKIDENSFLTMTDLYTNIFLYFLRKHIIKNNKFMYEIMEDSSNKKYILNICKIAYKMFVNNKIVFSKDEIQAFINDFDRNKGNFFGFIERIETDLGCYYQFTHLTIMEFCASVYAYNCLSSDEIMADEKLKRCLSMICGLANKNPNSLLKFLVNLDPSKKSYKESSLLIPIFGPSITMRHRNRIWEDIMSHLNSLGAKIEDINQLRNREWDYLRRATMQKFAKSLKTGAAGRQLTELDNVVLDILDRKSINVSGINVPDFNISFCMTDDALSSTPNQLSTPTATLSSSSKEVNFTLKQSSDTASFISSMSDARIDCMFSPNLDNTTLVGDSRQILQDSIQNKPSMGALKNLKRKQARKSLLVDGSFKKFKVSVLGLEKERLEKEQELRVKLLKLDVALRQQQIRKEKALTIYYTTATKLMHEKMQPSNQQHFVNTDTEEILLH</sequence>
<dbReference type="Gene3D" id="1.10.533.10">
    <property type="entry name" value="Death Domain, Fas"/>
    <property type="match status" value="1"/>
</dbReference>
<feature type="compositionally biased region" description="Low complexity" evidence="4">
    <location>
        <begin position="102"/>
        <end position="133"/>
    </location>
</feature>
<evidence type="ECO:0000313" key="7">
    <source>
        <dbReference type="RefSeq" id="XP_065643286.1"/>
    </source>
</evidence>
<dbReference type="GeneID" id="136075018"/>
<dbReference type="SUPFAM" id="SSF47986">
    <property type="entry name" value="DEATH domain"/>
    <property type="match status" value="1"/>
</dbReference>
<dbReference type="CDD" id="cd01670">
    <property type="entry name" value="Death"/>
    <property type="match status" value="1"/>
</dbReference>